<proteinExistence type="predicted"/>
<evidence type="ECO:0000313" key="2">
    <source>
        <dbReference type="Proteomes" id="UP000629619"/>
    </source>
</evidence>
<dbReference type="Gene3D" id="2.40.30.10">
    <property type="entry name" value="Translation factors"/>
    <property type="match status" value="1"/>
</dbReference>
<gene>
    <name evidence="1" type="ORF">Asi03nite_70420</name>
</gene>
<organism evidence="1 2">
    <name type="scientific">Actinoplanes siamensis</name>
    <dbReference type="NCBI Taxonomy" id="1223317"/>
    <lineage>
        <taxon>Bacteria</taxon>
        <taxon>Bacillati</taxon>
        <taxon>Actinomycetota</taxon>
        <taxon>Actinomycetes</taxon>
        <taxon>Micromonosporales</taxon>
        <taxon>Micromonosporaceae</taxon>
        <taxon>Actinoplanes</taxon>
    </lineage>
</organism>
<evidence type="ECO:0000313" key="1">
    <source>
        <dbReference type="EMBL" id="GIF09504.1"/>
    </source>
</evidence>
<keyword evidence="2" id="KW-1185">Reference proteome</keyword>
<sequence length="91" mass="9868">MEEEPRMTRLTIERVHRLSSRPWLFVTGQLEGDALRIGDELTVLDGGTPSGLAVVRSIELHAATSKTTVAVDVDVDVVDSIREGAVLARVS</sequence>
<dbReference type="EMBL" id="BOMW01000089">
    <property type="protein sequence ID" value="GIF09504.1"/>
    <property type="molecule type" value="Genomic_DNA"/>
</dbReference>
<dbReference type="AlphaFoldDB" id="A0A919TP57"/>
<name>A0A919TP57_9ACTN</name>
<dbReference type="Proteomes" id="UP000629619">
    <property type="component" value="Unassembled WGS sequence"/>
</dbReference>
<reference evidence="1" key="1">
    <citation type="submission" date="2021-01" db="EMBL/GenBank/DDBJ databases">
        <title>Whole genome shotgun sequence of Actinoplanes siamensis NBRC 109076.</title>
        <authorList>
            <person name="Komaki H."/>
            <person name="Tamura T."/>
        </authorList>
    </citation>
    <scope>NUCLEOTIDE SEQUENCE</scope>
    <source>
        <strain evidence="1">NBRC 109076</strain>
    </source>
</reference>
<accession>A0A919TP57</accession>
<protein>
    <submittedName>
        <fullName evidence="1">Uncharacterized protein</fullName>
    </submittedName>
</protein>
<comment type="caution">
    <text evidence="1">The sequence shown here is derived from an EMBL/GenBank/DDBJ whole genome shotgun (WGS) entry which is preliminary data.</text>
</comment>